<proteinExistence type="predicted"/>
<protein>
    <submittedName>
        <fullName evidence="1">12950_t:CDS:1</fullName>
    </submittedName>
</protein>
<gene>
    <name evidence="1" type="ORF">RFULGI_LOCUS3807</name>
</gene>
<evidence type="ECO:0000313" key="1">
    <source>
        <dbReference type="EMBL" id="CAG8531348.1"/>
    </source>
</evidence>
<organism evidence="1 2">
    <name type="scientific">Racocetra fulgida</name>
    <dbReference type="NCBI Taxonomy" id="60492"/>
    <lineage>
        <taxon>Eukaryota</taxon>
        <taxon>Fungi</taxon>
        <taxon>Fungi incertae sedis</taxon>
        <taxon>Mucoromycota</taxon>
        <taxon>Glomeromycotina</taxon>
        <taxon>Glomeromycetes</taxon>
        <taxon>Diversisporales</taxon>
        <taxon>Gigasporaceae</taxon>
        <taxon>Racocetra</taxon>
    </lineage>
</organism>
<accession>A0A9N9AJ19</accession>
<sequence>MTDHVASAEESTFDDTVNAEAGPSYVVNSEAANISYVVNAKTGTYETYEYIIEDKTSNSCKGVPLGKINEVDFSSLSVGYTFQTWDEVDFFSKLTINTLDFLSSKKELSNVMTG</sequence>
<evidence type="ECO:0000313" key="2">
    <source>
        <dbReference type="Proteomes" id="UP000789396"/>
    </source>
</evidence>
<dbReference type="AlphaFoldDB" id="A0A9N9AJ19"/>
<keyword evidence="2" id="KW-1185">Reference proteome</keyword>
<comment type="caution">
    <text evidence="1">The sequence shown here is derived from an EMBL/GenBank/DDBJ whole genome shotgun (WGS) entry which is preliminary data.</text>
</comment>
<dbReference type="EMBL" id="CAJVPZ010003516">
    <property type="protein sequence ID" value="CAG8531348.1"/>
    <property type="molecule type" value="Genomic_DNA"/>
</dbReference>
<reference evidence="1" key="1">
    <citation type="submission" date="2021-06" db="EMBL/GenBank/DDBJ databases">
        <authorList>
            <person name="Kallberg Y."/>
            <person name="Tangrot J."/>
            <person name="Rosling A."/>
        </authorList>
    </citation>
    <scope>NUCLEOTIDE SEQUENCE</scope>
    <source>
        <strain evidence="1">IN212</strain>
    </source>
</reference>
<dbReference type="Proteomes" id="UP000789396">
    <property type="component" value="Unassembled WGS sequence"/>
</dbReference>
<name>A0A9N9AJ19_9GLOM</name>